<comment type="caution">
    <text evidence="1">The sequence shown here is derived from an EMBL/GenBank/DDBJ whole genome shotgun (WGS) entry which is preliminary data.</text>
</comment>
<evidence type="ECO:0000313" key="1">
    <source>
        <dbReference type="EMBL" id="MFA9478553.1"/>
    </source>
</evidence>
<keyword evidence="2" id="KW-1185">Reference proteome</keyword>
<evidence type="ECO:0000313" key="2">
    <source>
        <dbReference type="Proteomes" id="UP001575105"/>
    </source>
</evidence>
<dbReference type="Proteomes" id="UP001575105">
    <property type="component" value="Unassembled WGS sequence"/>
</dbReference>
<protein>
    <recommendedName>
        <fullName evidence="3">Flagellar protein FliO/FliZ</fullName>
    </recommendedName>
</protein>
<dbReference type="RefSeq" id="WP_425345479.1">
    <property type="nucleotide sequence ID" value="NZ_JBGUBD010000005.1"/>
</dbReference>
<accession>A0ABV4U8E5</accession>
<sequence>MTRIQLACFSLVASAFLLAGLLVVQLGDRHDAGLTSQAYGGQVIARENFTLLTARARTEEEALFVLENSSAMLLVYRLDTGRNELVLAAAQDMNQIFQEGAGGNGGDQNRAPRRGR</sequence>
<evidence type="ECO:0008006" key="3">
    <source>
        <dbReference type="Google" id="ProtNLM"/>
    </source>
</evidence>
<reference evidence="1 2" key="1">
    <citation type="submission" date="2024-08" db="EMBL/GenBank/DDBJ databases">
        <title>Whole-genome sequencing of halo(alkali)philic microorganisms from hypersaline lakes.</title>
        <authorList>
            <person name="Sorokin D.Y."/>
            <person name="Merkel A.Y."/>
            <person name="Messina E."/>
            <person name="Yakimov M."/>
        </authorList>
    </citation>
    <scope>NUCLEOTIDE SEQUENCE [LARGE SCALE GENOMIC DNA]</scope>
    <source>
        <strain evidence="1 2">AB-hyl4</strain>
    </source>
</reference>
<dbReference type="EMBL" id="JBGUBD010000005">
    <property type="protein sequence ID" value="MFA9478553.1"/>
    <property type="molecule type" value="Genomic_DNA"/>
</dbReference>
<proteinExistence type="predicted"/>
<organism evidence="1 2">
    <name type="scientific">Natronomicrosphaera hydrolytica</name>
    <dbReference type="NCBI Taxonomy" id="3242702"/>
    <lineage>
        <taxon>Bacteria</taxon>
        <taxon>Pseudomonadati</taxon>
        <taxon>Planctomycetota</taxon>
        <taxon>Phycisphaerae</taxon>
        <taxon>Phycisphaerales</taxon>
        <taxon>Phycisphaeraceae</taxon>
        <taxon>Natronomicrosphaera</taxon>
    </lineage>
</organism>
<gene>
    <name evidence="1" type="ORF">ACERK3_09620</name>
</gene>
<name>A0ABV4U8E5_9BACT</name>